<dbReference type="PRINTS" id="PR00722">
    <property type="entry name" value="CHYMOTRYPSIN"/>
</dbReference>
<reference evidence="10 11" key="1">
    <citation type="journal article" date="2020" name="Mol. Biol. Evol.">
        <title>Interspecific Gene Flow and the Evolution of Specialization in Black and White Rhinoceros.</title>
        <authorList>
            <person name="Moodley Y."/>
            <person name="Westbury M.V."/>
            <person name="Russo I.M."/>
            <person name="Gopalakrishnan S."/>
            <person name="Rakotoarivelo A."/>
            <person name="Olsen R.A."/>
            <person name="Prost S."/>
            <person name="Tunstall T."/>
            <person name="Ryder O.A."/>
            <person name="Dalen L."/>
            <person name="Bruford M.W."/>
        </authorList>
    </citation>
    <scope>NUCLEOTIDE SEQUENCE [LARGE SCALE GENOMIC DNA]</scope>
    <source>
        <strain evidence="10">SBR-YM</strain>
        <tissue evidence="10">Skin</tissue>
    </source>
</reference>
<dbReference type="Gene3D" id="2.40.10.10">
    <property type="entry name" value="Trypsin-like serine proteases"/>
    <property type="match status" value="2"/>
</dbReference>
<dbReference type="AlphaFoldDB" id="A0A7J7EPG2"/>
<keyword evidence="5" id="KW-1015">Disulfide bond</keyword>
<dbReference type="InterPro" id="IPR043504">
    <property type="entry name" value="Peptidase_S1_PA_chymotrypsin"/>
</dbReference>
<dbReference type="CDD" id="cd00190">
    <property type="entry name" value="Tryp_SPc"/>
    <property type="match status" value="2"/>
</dbReference>
<feature type="domain" description="Peptidase S1" evidence="9">
    <location>
        <begin position="103"/>
        <end position="396"/>
    </location>
</feature>
<dbReference type="GO" id="GO:0006508">
    <property type="term" value="P:proteolysis"/>
    <property type="evidence" value="ECO:0007669"/>
    <property type="project" value="UniProtKB-KW"/>
</dbReference>
<keyword evidence="2" id="KW-0732">Signal</keyword>
<evidence type="ECO:0000313" key="10">
    <source>
        <dbReference type="EMBL" id="KAF5917573.1"/>
    </source>
</evidence>
<dbReference type="PROSITE" id="PS50240">
    <property type="entry name" value="TRYPSIN_DOM"/>
    <property type="match status" value="2"/>
</dbReference>
<keyword evidence="3 7" id="KW-0378">Hydrolase</keyword>
<evidence type="ECO:0000256" key="6">
    <source>
        <dbReference type="ARBA" id="ARBA00024195"/>
    </source>
</evidence>
<accession>A0A7J7EPG2</accession>
<proteinExistence type="inferred from homology"/>
<dbReference type="SMART" id="SM00020">
    <property type="entry name" value="Tryp_SPc"/>
    <property type="match status" value="2"/>
</dbReference>
<comment type="caution">
    <text evidence="10">The sequence shown here is derived from an EMBL/GenBank/DDBJ whole genome shotgun (WGS) entry which is preliminary data.</text>
</comment>
<evidence type="ECO:0000256" key="1">
    <source>
        <dbReference type="ARBA" id="ARBA00022670"/>
    </source>
</evidence>
<comment type="similarity">
    <text evidence="6">Belongs to the peptidase S1 family. CLIP subfamily.</text>
</comment>
<feature type="region of interest" description="Disordered" evidence="8">
    <location>
        <begin position="425"/>
        <end position="448"/>
    </location>
</feature>
<dbReference type="PANTHER" id="PTHR24252:SF7">
    <property type="entry name" value="HYALIN"/>
    <property type="match status" value="1"/>
</dbReference>
<dbReference type="InterPro" id="IPR018114">
    <property type="entry name" value="TRYPSIN_HIS"/>
</dbReference>
<protein>
    <recommendedName>
        <fullName evidence="9">Peptidase S1 domain-containing protein</fullName>
    </recommendedName>
</protein>
<evidence type="ECO:0000256" key="7">
    <source>
        <dbReference type="RuleBase" id="RU363034"/>
    </source>
</evidence>
<sequence length="797" mass="85844">MFPNSPRTQRGRAGRRWRPGFLSLPLPQGAPPAGPGAGGSRGGAKLAAGRGGHGRAGRGAAAGAAVGGSRTREAGVGLSPAAEPRVRLPIPGPCGQRNIHTLVMGGKDSVRGRWPWMGSLRLPKGHHCGASLLSRRWVLSAAHCFVKHKNPSEWTVQFGEQSSRPPFWNLWAFYHRYRVQDIIMYPQSQGALLNDIALLKLSSSVTYNKYVQPICVPASSSEFQNWNNCWVTGWGDLDEKNREAGDKWVGKGGILLYPLFGRHQPQQPPLGPCIAGPLLWPAQHSLLTCFLLLLPAKRQDLCTTLSSSPFQRLCNYLFQQPHVLKRIREDMICAGAEEGGIDSCKGDSGGPLTCEKNGLWIQVGIVSGGVGCGRPNRPGIYTNVSRYFSWIQTLMACSTPKPDPTQLLLPLALLWAAPLLQLASSQQPTRRPSQKKRLPQALRAGGRAHHSQLQRLRAWAPGGPGAWTAEVLLPLLLCAAGTLESAACGQPRVSSRIVGGQDARDGEWPWQASIQHRGAHVCGGSLIAPKWVLTAAHCFPRLVLPSEYRVRLGALHLGPASPRALSATVRRVLLPPDYSEDGGRGDLALLQLRRPVPLSARVQPVCLPEPGARPPPGTPCWVTGWGSLHPGVPLPEWQPLQGVRVPLLDARACDRLYHVGTSVPHTERIVLPGNLCAGYIEGHKDACQVWKAAWTLQTLYLPRTQDPGDTTSRLSVLAPNPEAPPGGLPSEVPGGLAPKLAFLLQGDSGGPLTCVKSGRWVLVGVVSWGKGCALPNRPGVYTNVATYSPWIQACLSL</sequence>
<dbReference type="FunFam" id="2.40.10.10:FF:000002">
    <property type="entry name" value="Transmembrane protease serine"/>
    <property type="match status" value="1"/>
</dbReference>
<dbReference type="EMBL" id="JACDTQ010002538">
    <property type="protein sequence ID" value="KAF5917573.1"/>
    <property type="molecule type" value="Genomic_DNA"/>
</dbReference>
<organism evidence="10 11">
    <name type="scientific">Diceros bicornis minor</name>
    <name type="common">South-central black rhinoceros</name>
    <dbReference type="NCBI Taxonomy" id="77932"/>
    <lineage>
        <taxon>Eukaryota</taxon>
        <taxon>Metazoa</taxon>
        <taxon>Chordata</taxon>
        <taxon>Craniata</taxon>
        <taxon>Vertebrata</taxon>
        <taxon>Euteleostomi</taxon>
        <taxon>Mammalia</taxon>
        <taxon>Eutheria</taxon>
        <taxon>Laurasiatheria</taxon>
        <taxon>Perissodactyla</taxon>
        <taxon>Rhinocerotidae</taxon>
        <taxon>Diceros</taxon>
    </lineage>
</organism>
<dbReference type="PROSITE" id="PS00134">
    <property type="entry name" value="TRYPSIN_HIS"/>
    <property type="match status" value="2"/>
</dbReference>
<feature type="region of interest" description="Disordered" evidence="8">
    <location>
        <begin position="1"/>
        <end position="90"/>
    </location>
</feature>
<name>A0A7J7EPG2_DICBM</name>
<dbReference type="PANTHER" id="PTHR24252">
    <property type="entry name" value="ACROSIN-RELATED"/>
    <property type="match status" value="1"/>
</dbReference>
<dbReference type="InterPro" id="IPR001254">
    <property type="entry name" value="Trypsin_dom"/>
</dbReference>
<dbReference type="Pfam" id="PF00089">
    <property type="entry name" value="Trypsin"/>
    <property type="match status" value="4"/>
</dbReference>
<keyword evidence="4 7" id="KW-0720">Serine protease</keyword>
<keyword evidence="1 7" id="KW-0645">Protease</keyword>
<evidence type="ECO:0000256" key="2">
    <source>
        <dbReference type="ARBA" id="ARBA00022729"/>
    </source>
</evidence>
<evidence type="ECO:0000256" key="5">
    <source>
        <dbReference type="ARBA" id="ARBA00023157"/>
    </source>
</evidence>
<dbReference type="FunFam" id="2.40.10.10:FF:000024">
    <property type="entry name" value="Serine protease 53"/>
    <property type="match status" value="1"/>
</dbReference>
<feature type="compositionally biased region" description="Basic residues" evidence="8">
    <location>
        <begin position="9"/>
        <end position="18"/>
    </location>
</feature>
<dbReference type="SUPFAM" id="SSF50494">
    <property type="entry name" value="Trypsin-like serine proteases"/>
    <property type="match status" value="2"/>
</dbReference>
<keyword evidence="11" id="KW-1185">Reference proteome</keyword>
<dbReference type="FunFam" id="2.40.10.10:FF:000068">
    <property type="entry name" value="transmembrane protease serine 2"/>
    <property type="match status" value="1"/>
</dbReference>
<evidence type="ECO:0000256" key="8">
    <source>
        <dbReference type="SAM" id="MobiDB-lite"/>
    </source>
</evidence>
<feature type="compositionally biased region" description="Low complexity" evidence="8">
    <location>
        <begin position="58"/>
        <end position="68"/>
    </location>
</feature>
<evidence type="ECO:0000313" key="11">
    <source>
        <dbReference type="Proteomes" id="UP000551758"/>
    </source>
</evidence>
<dbReference type="Proteomes" id="UP000551758">
    <property type="component" value="Unassembled WGS sequence"/>
</dbReference>
<feature type="domain" description="Peptidase S1" evidence="9">
    <location>
        <begin position="497"/>
        <end position="796"/>
    </location>
</feature>
<dbReference type="PROSITE" id="PS00135">
    <property type="entry name" value="TRYPSIN_SER"/>
    <property type="match status" value="1"/>
</dbReference>
<dbReference type="InterPro" id="IPR009003">
    <property type="entry name" value="Peptidase_S1_PA"/>
</dbReference>
<dbReference type="InterPro" id="IPR033116">
    <property type="entry name" value="TRYPSIN_SER"/>
</dbReference>
<dbReference type="InterPro" id="IPR001314">
    <property type="entry name" value="Peptidase_S1A"/>
</dbReference>
<dbReference type="GO" id="GO:0004252">
    <property type="term" value="F:serine-type endopeptidase activity"/>
    <property type="evidence" value="ECO:0007669"/>
    <property type="project" value="InterPro"/>
</dbReference>
<evidence type="ECO:0000256" key="4">
    <source>
        <dbReference type="ARBA" id="ARBA00022825"/>
    </source>
</evidence>
<evidence type="ECO:0000259" key="9">
    <source>
        <dbReference type="PROSITE" id="PS50240"/>
    </source>
</evidence>
<evidence type="ECO:0000256" key="3">
    <source>
        <dbReference type="ARBA" id="ARBA00022801"/>
    </source>
</evidence>
<gene>
    <name evidence="10" type="ORF">HPG69_000036</name>
</gene>